<sequence>MMPMNARNRLVRMPKSILEDLQSKVKCEGKFGKTKLEDLRLPDEREVINFFRRSVSNSLVSLFITRNTKKPFCTGGADNAIVHENMESKCVNASIPSSVSSFSRSCLRKTLSSSRGKLTTDMKMSFDYRDLS</sequence>
<proteinExistence type="predicted"/>
<name>A0ACB9E2B9_CICIN</name>
<dbReference type="Proteomes" id="UP001055811">
    <property type="component" value="Linkage Group LG04"/>
</dbReference>
<accession>A0ACB9E2B9</accession>
<keyword evidence="2" id="KW-1185">Reference proteome</keyword>
<comment type="caution">
    <text evidence="1">The sequence shown here is derived from an EMBL/GenBank/DDBJ whole genome shotgun (WGS) entry which is preliminary data.</text>
</comment>
<evidence type="ECO:0000313" key="1">
    <source>
        <dbReference type="EMBL" id="KAI3752917.1"/>
    </source>
</evidence>
<dbReference type="EMBL" id="CM042012">
    <property type="protein sequence ID" value="KAI3752917.1"/>
    <property type="molecule type" value="Genomic_DNA"/>
</dbReference>
<protein>
    <submittedName>
        <fullName evidence="1">Uncharacterized protein</fullName>
    </submittedName>
</protein>
<reference evidence="2" key="1">
    <citation type="journal article" date="2022" name="Mol. Ecol. Resour.">
        <title>The genomes of chicory, endive, great burdock and yacon provide insights into Asteraceae palaeo-polyploidization history and plant inulin production.</title>
        <authorList>
            <person name="Fan W."/>
            <person name="Wang S."/>
            <person name="Wang H."/>
            <person name="Wang A."/>
            <person name="Jiang F."/>
            <person name="Liu H."/>
            <person name="Zhao H."/>
            <person name="Xu D."/>
            <person name="Zhang Y."/>
        </authorList>
    </citation>
    <scope>NUCLEOTIDE SEQUENCE [LARGE SCALE GENOMIC DNA]</scope>
    <source>
        <strain evidence="2">cv. Punajuju</strain>
    </source>
</reference>
<evidence type="ECO:0000313" key="2">
    <source>
        <dbReference type="Proteomes" id="UP001055811"/>
    </source>
</evidence>
<organism evidence="1 2">
    <name type="scientific">Cichorium intybus</name>
    <name type="common">Chicory</name>
    <dbReference type="NCBI Taxonomy" id="13427"/>
    <lineage>
        <taxon>Eukaryota</taxon>
        <taxon>Viridiplantae</taxon>
        <taxon>Streptophyta</taxon>
        <taxon>Embryophyta</taxon>
        <taxon>Tracheophyta</taxon>
        <taxon>Spermatophyta</taxon>
        <taxon>Magnoliopsida</taxon>
        <taxon>eudicotyledons</taxon>
        <taxon>Gunneridae</taxon>
        <taxon>Pentapetalae</taxon>
        <taxon>asterids</taxon>
        <taxon>campanulids</taxon>
        <taxon>Asterales</taxon>
        <taxon>Asteraceae</taxon>
        <taxon>Cichorioideae</taxon>
        <taxon>Cichorieae</taxon>
        <taxon>Cichoriinae</taxon>
        <taxon>Cichorium</taxon>
    </lineage>
</organism>
<gene>
    <name evidence="1" type="ORF">L2E82_24959</name>
</gene>
<reference evidence="1 2" key="2">
    <citation type="journal article" date="2022" name="Mol. Ecol. Resour.">
        <title>The genomes of chicory, endive, great burdock and yacon provide insights into Asteraceae paleo-polyploidization history and plant inulin production.</title>
        <authorList>
            <person name="Fan W."/>
            <person name="Wang S."/>
            <person name="Wang H."/>
            <person name="Wang A."/>
            <person name="Jiang F."/>
            <person name="Liu H."/>
            <person name="Zhao H."/>
            <person name="Xu D."/>
            <person name="Zhang Y."/>
        </authorList>
    </citation>
    <scope>NUCLEOTIDE SEQUENCE [LARGE SCALE GENOMIC DNA]</scope>
    <source>
        <strain evidence="2">cv. Punajuju</strain>
        <tissue evidence="1">Leaves</tissue>
    </source>
</reference>